<feature type="region of interest" description="Disordered" evidence="1">
    <location>
        <begin position="1"/>
        <end position="33"/>
    </location>
</feature>
<dbReference type="Proteomes" id="UP001642464">
    <property type="component" value="Unassembled WGS sequence"/>
</dbReference>
<comment type="caution">
    <text evidence="2">The sequence shown here is derived from an EMBL/GenBank/DDBJ whole genome shotgun (WGS) entry which is preliminary data.</text>
</comment>
<proteinExistence type="predicted"/>
<gene>
    <name evidence="2" type="ORF">SCF082_LOCUS43933</name>
</gene>
<dbReference type="EMBL" id="CAXAMM010040462">
    <property type="protein sequence ID" value="CAK9093391.1"/>
    <property type="molecule type" value="Genomic_DNA"/>
</dbReference>
<accession>A0ABP0QYQ3</accession>
<sequence length="792" mass="88085">MAQASKSSAQAKKGANSKHSKQLSDNESEFSEESMELIEEIEFETKWVPEHVNEDIPVPKALDSFKQWSKTVVTMAKYREKHWSFAEIAQNGCSDPAVRKYLSWLMKTYSQDVPIKTDKKGPALAFGHSDGNSILVPMAFGRRGAEKGKGKSQGLGFTGVRVMILGALLLEGQPPQKLLQDLPEMTVEMERVAGNTHYIGLKTDGSANKSMYNSAHFTRVGGGVCRMESAVFLAELRLRLGVAEASSDTWCPRCDSVLDTFSLHAGVCAAGGERTCRHHAAREVVLRWADRAGLQPEREKPEVLLPQRPEDSRLAARRPADIFLPFFGGSPTALDIAITAPQRRESLLEAGKGGGVAAAAYARVKAQHLQTAIVCERQGVRFQPVVFESTGAFDAATGHVLQQLARGVAARTGGDASELHGQLLQELCSTVRAFRARAALRRRVELGEHAGAEEILFLSLALLEERRRDPLHAFFLATEHEEPPLALKLTDRQMSILVGTTVEALPQQAKDLQDALVSLGEDPMEAAWALGVVLRRAQHVLSPEDGGRRLRLAKVPQLLVLSPHPDAFQAPPFIEARVNVSGQERHALLLAADRDYQAQEEIFLWSGRLSDSELILRGVSRNESFKNPTGYGGKVTIPDNWNSNPRTPNYKEFRKFNCTSQEAFEVRLSKKGWPMRSFVRCFRVAWLLLNGWYTPQVIDQTSLLDKWPPPKKYSHHDWLGWTQADQATNNQIQDYCKTLRQRLRESITSSVAEDFRSSKDPVDQLLWRLRNEESKAFKECVSLARSTGIPGS</sequence>
<reference evidence="2 3" key="1">
    <citation type="submission" date="2024-02" db="EMBL/GenBank/DDBJ databases">
        <authorList>
            <person name="Chen Y."/>
            <person name="Shah S."/>
            <person name="Dougan E. K."/>
            <person name="Thang M."/>
            <person name="Chan C."/>
        </authorList>
    </citation>
    <scope>NUCLEOTIDE SEQUENCE [LARGE SCALE GENOMIC DNA]</scope>
</reference>
<evidence type="ECO:0000256" key="1">
    <source>
        <dbReference type="SAM" id="MobiDB-lite"/>
    </source>
</evidence>
<evidence type="ECO:0000313" key="2">
    <source>
        <dbReference type="EMBL" id="CAK9093391.1"/>
    </source>
</evidence>
<name>A0ABP0QYQ3_9DINO</name>
<protein>
    <submittedName>
        <fullName evidence="2">Nipped-B-like protein B</fullName>
    </submittedName>
</protein>
<feature type="compositionally biased region" description="Low complexity" evidence="1">
    <location>
        <begin position="1"/>
        <end position="14"/>
    </location>
</feature>
<organism evidence="2 3">
    <name type="scientific">Durusdinium trenchii</name>
    <dbReference type="NCBI Taxonomy" id="1381693"/>
    <lineage>
        <taxon>Eukaryota</taxon>
        <taxon>Sar</taxon>
        <taxon>Alveolata</taxon>
        <taxon>Dinophyceae</taxon>
        <taxon>Suessiales</taxon>
        <taxon>Symbiodiniaceae</taxon>
        <taxon>Durusdinium</taxon>
    </lineage>
</organism>
<evidence type="ECO:0000313" key="3">
    <source>
        <dbReference type="Proteomes" id="UP001642464"/>
    </source>
</evidence>
<keyword evidence="3" id="KW-1185">Reference proteome</keyword>